<dbReference type="EMBL" id="ML179044">
    <property type="protein sequence ID" value="THV06213.1"/>
    <property type="molecule type" value="Genomic_DNA"/>
</dbReference>
<evidence type="ECO:0000259" key="1">
    <source>
        <dbReference type="Pfam" id="PF01636"/>
    </source>
</evidence>
<evidence type="ECO:0000313" key="2">
    <source>
        <dbReference type="EMBL" id="THV06213.1"/>
    </source>
</evidence>
<feature type="domain" description="Aminoglycoside phosphotransferase" evidence="1">
    <location>
        <begin position="37"/>
        <end position="282"/>
    </location>
</feature>
<dbReference type="Pfam" id="PF01636">
    <property type="entry name" value="APH"/>
    <property type="match status" value="1"/>
</dbReference>
<dbReference type="PANTHER" id="PTHR47829:SF1">
    <property type="entry name" value="HAD FAMILY PHOSPHATASE"/>
    <property type="match status" value="1"/>
</dbReference>
<sequence length="398" mass="44788">MSTKVGGEYGNVRANIDVPKLEEYLSVNLPRIKLPLDVKQFKFGQSNPTYFLTDSTNVRYVLRKKPAGSLLSKTAHQVEREYTILAALHKHNSDPRTSSDRVPVPEPYLLCEDTSVIGTAFYIMEFLDGRIFQDVRVPELTSEKDRREVWLATIHALTALSRVDPFTIGLGSFGPNSPYFPRQLKSFDKIAQAQSVTTDVDTGERVMQIPFYEEMLEWFRAHLPDESKYGGLRIVHGDYKLDNLIFHPTENRVIGILDWELCTLGSPLADLGNLTQPWSIDPSNPTLSDPSFTMKSNLKAFKNQPAGKEVPITMDALESEYCRRMGYAYPIKDMGFVRSWMLFRGSIISQGIAARAARRQASSENADQYAKSVEMLGKLAKDVLIDHGADPGKMKGKL</sequence>
<dbReference type="AlphaFoldDB" id="A0A4S8MSR2"/>
<keyword evidence="3" id="KW-1185">Reference proteome</keyword>
<dbReference type="SUPFAM" id="SSF56112">
    <property type="entry name" value="Protein kinase-like (PK-like)"/>
    <property type="match status" value="1"/>
</dbReference>
<dbReference type="Gene3D" id="3.90.1200.10">
    <property type="match status" value="1"/>
</dbReference>
<dbReference type="Proteomes" id="UP000297245">
    <property type="component" value="Unassembled WGS sequence"/>
</dbReference>
<dbReference type="OrthoDB" id="191037at2759"/>
<accession>A0A4S8MSR2</accession>
<evidence type="ECO:0000313" key="3">
    <source>
        <dbReference type="Proteomes" id="UP000297245"/>
    </source>
</evidence>
<dbReference type="InterPro" id="IPR011009">
    <property type="entry name" value="Kinase-like_dom_sf"/>
</dbReference>
<gene>
    <name evidence="2" type="ORF">K435DRAFT_960695</name>
</gene>
<organism evidence="2 3">
    <name type="scientific">Dendrothele bispora (strain CBS 962.96)</name>
    <dbReference type="NCBI Taxonomy" id="1314807"/>
    <lineage>
        <taxon>Eukaryota</taxon>
        <taxon>Fungi</taxon>
        <taxon>Dikarya</taxon>
        <taxon>Basidiomycota</taxon>
        <taxon>Agaricomycotina</taxon>
        <taxon>Agaricomycetes</taxon>
        <taxon>Agaricomycetidae</taxon>
        <taxon>Agaricales</taxon>
        <taxon>Agaricales incertae sedis</taxon>
        <taxon>Dendrothele</taxon>
    </lineage>
</organism>
<name>A0A4S8MSR2_DENBC</name>
<dbReference type="PANTHER" id="PTHR47829">
    <property type="entry name" value="HYDROLASE, PUTATIVE (AFU_ORTHOLOGUE AFUA_1G12880)-RELATED"/>
    <property type="match status" value="1"/>
</dbReference>
<reference evidence="2 3" key="1">
    <citation type="journal article" date="2019" name="Nat. Ecol. Evol.">
        <title>Megaphylogeny resolves global patterns of mushroom evolution.</title>
        <authorList>
            <person name="Varga T."/>
            <person name="Krizsan K."/>
            <person name="Foldi C."/>
            <person name="Dima B."/>
            <person name="Sanchez-Garcia M."/>
            <person name="Sanchez-Ramirez S."/>
            <person name="Szollosi G.J."/>
            <person name="Szarkandi J.G."/>
            <person name="Papp V."/>
            <person name="Albert L."/>
            <person name="Andreopoulos W."/>
            <person name="Angelini C."/>
            <person name="Antonin V."/>
            <person name="Barry K.W."/>
            <person name="Bougher N.L."/>
            <person name="Buchanan P."/>
            <person name="Buyck B."/>
            <person name="Bense V."/>
            <person name="Catcheside P."/>
            <person name="Chovatia M."/>
            <person name="Cooper J."/>
            <person name="Damon W."/>
            <person name="Desjardin D."/>
            <person name="Finy P."/>
            <person name="Geml J."/>
            <person name="Haridas S."/>
            <person name="Hughes K."/>
            <person name="Justo A."/>
            <person name="Karasinski D."/>
            <person name="Kautmanova I."/>
            <person name="Kiss B."/>
            <person name="Kocsube S."/>
            <person name="Kotiranta H."/>
            <person name="LaButti K.M."/>
            <person name="Lechner B.E."/>
            <person name="Liimatainen K."/>
            <person name="Lipzen A."/>
            <person name="Lukacs Z."/>
            <person name="Mihaltcheva S."/>
            <person name="Morgado L.N."/>
            <person name="Niskanen T."/>
            <person name="Noordeloos M.E."/>
            <person name="Ohm R.A."/>
            <person name="Ortiz-Santana B."/>
            <person name="Ovrebo C."/>
            <person name="Racz N."/>
            <person name="Riley R."/>
            <person name="Savchenko A."/>
            <person name="Shiryaev A."/>
            <person name="Soop K."/>
            <person name="Spirin V."/>
            <person name="Szebenyi C."/>
            <person name="Tomsovsky M."/>
            <person name="Tulloss R.E."/>
            <person name="Uehling J."/>
            <person name="Grigoriev I.V."/>
            <person name="Vagvolgyi C."/>
            <person name="Papp T."/>
            <person name="Martin F.M."/>
            <person name="Miettinen O."/>
            <person name="Hibbett D.S."/>
            <person name="Nagy L.G."/>
        </authorList>
    </citation>
    <scope>NUCLEOTIDE SEQUENCE [LARGE SCALE GENOMIC DNA]</scope>
    <source>
        <strain evidence="2 3">CBS 962.96</strain>
    </source>
</reference>
<dbReference type="Gene3D" id="3.30.200.20">
    <property type="entry name" value="Phosphorylase Kinase, domain 1"/>
    <property type="match status" value="1"/>
</dbReference>
<dbReference type="InterPro" id="IPR002575">
    <property type="entry name" value="Aminoglycoside_PTrfase"/>
</dbReference>
<dbReference type="InterPro" id="IPR052898">
    <property type="entry name" value="ACAD10-like"/>
</dbReference>
<dbReference type="CDD" id="cd05154">
    <property type="entry name" value="ACAD10_11_N-like"/>
    <property type="match status" value="1"/>
</dbReference>
<protein>
    <submittedName>
        <fullName evidence="2">APH-domain-containing protein</fullName>
    </submittedName>
</protein>
<dbReference type="InterPro" id="IPR041726">
    <property type="entry name" value="ACAD10_11_N"/>
</dbReference>
<proteinExistence type="predicted"/>